<feature type="region of interest" description="Disordered" evidence="1">
    <location>
        <begin position="333"/>
        <end position="378"/>
    </location>
</feature>
<feature type="compositionally biased region" description="Polar residues" evidence="1">
    <location>
        <begin position="57"/>
        <end position="83"/>
    </location>
</feature>
<reference evidence="2" key="1">
    <citation type="submission" date="2021-01" db="EMBL/GenBank/DDBJ databases">
        <authorList>
            <person name="Kaushik A."/>
        </authorList>
    </citation>
    <scope>NUCLEOTIDE SEQUENCE</scope>
    <source>
        <strain evidence="2">AG5</strain>
    </source>
</reference>
<feature type="compositionally biased region" description="Low complexity" evidence="1">
    <location>
        <begin position="147"/>
        <end position="156"/>
    </location>
</feature>
<feature type="compositionally biased region" description="Basic and acidic residues" evidence="1">
    <location>
        <begin position="303"/>
        <end position="314"/>
    </location>
</feature>
<evidence type="ECO:0000313" key="2">
    <source>
        <dbReference type="EMBL" id="CAE7092561.1"/>
    </source>
</evidence>
<accession>A0A8H3E004</accession>
<dbReference type="AlphaFoldDB" id="A0A8H3E004"/>
<feature type="region of interest" description="Disordered" evidence="1">
    <location>
        <begin position="280"/>
        <end position="315"/>
    </location>
</feature>
<feature type="compositionally biased region" description="Basic and acidic residues" evidence="1">
    <location>
        <begin position="333"/>
        <end position="344"/>
    </location>
</feature>
<comment type="caution">
    <text evidence="2">The sequence shown here is derived from an EMBL/GenBank/DDBJ whole genome shotgun (WGS) entry which is preliminary data.</text>
</comment>
<feature type="region of interest" description="Disordered" evidence="1">
    <location>
        <begin position="1"/>
        <end position="115"/>
    </location>
</feature>
<protein>
    <submittedName>
        <fullName evidence="2">Uncharacterized protein</fullName>
    </submittedName>
</protein>
<proteinExistence type="predicted"/>
<organism evidence="2 3">
    <name type="scientific">Rhizoctonia solani</name>
    <dbReference type="NCBI Taxonomy" id="456999"/>
    <lineage>
        <taxon>Eukaryota</taxon>
        <taxon>Fungi</taxon>
        <taxon>Dikarya</taxon>
        <taxon>Basidiomycota</taxon>
        <taxon>Agaricomycotina</taxon>
        <taxon>Agaricomycetes</taxon>
        <taxon>Cantharellales</taxon>
        <taxon>Ceratobasidiaceae</taxon>
        <taxon>Rhizoctonia</taxon>
    </lineage>
</organism>
<dbReference type="EMBL" id="CAJNJQ010000663">
    <property type="protein sequence ID" value="CAE7092561.1"/>
    <property type="molecule type" value="Genomic_DNA"/>
</dbReference>
<feature type="region of interest" description="Disordered" evidence="1">
    <location>
        <begin position="142"/>
        <end position="224"/>
    </location>
</feature>
<evidence type="ECO:0000313" key="3">
    <source>
        <dbReference type="Proteomes" id="UP000663827"/>
    </source>
</evidence>
<sequence>MSNYPGTYIPPLAPNAGPPRKTYGKKRILDPELLDTRDFELPTKKSRKLAALPANAPKSSPLTKRVEPSSSPIKRIVQDQNALDSPFLEPRSKRGMLRRTSSMRKPPIVQLAPKPITSRHFSLNQNQKQSSNLVPKYHDELRRKTSEATTTVSASAYGDQSWLVPPPPRPRATRTRYMSSGDIEFSFNPPAESTLHQGSPTPRAHMRQHRKGHDSILSTDSDDDDGVTIGVTRLFGAPPLPPKIKPKPRLSMDMDMDDDATPRAPPLIEQLCRSRSGSVNATIRPLNPSFRQSDAMDADDEMDTNRDPPVKRPDPALGALAEACASLGLHEPDRSDLSAARDEPSSPTNHAARRHRKTRSVPGPIHSSTRRLSPGAVHRLSQWPRVGMRIEAKALSPNEDADMFATYNFDKGIVPSSAESMDDS</sequence>
<dbReference type="Proteomes" id="UP000663827">
    <property type="component" value="Unassembled WGS sequence"/>
</dbReference>
<name>A0A8H3E004_9AGAM</name>
<feature type="compositionally biased region" description="Basic and acidic residues" evidence="1">
    <location>
        <begin position="27"/>
        <end position="43"/>
    </location>
</feature>
<evidence type="ECO:0000256" key="1">
    <source>
        <dbReference type="SAM" id="MobiDB-lite"/>
    </source>
</evidence>
<gene>
    <name evidence="2" type="ORF">RDB_LOCUS33068</name>
</gene>